<dbReference type="GO" id="GO:0046872">
    <property type="term" value="F:metal ion binding"/>
    <property type="evidence" value="ECO:0007669"/>
    <property type="project" value="UniProtKB-KW"/>
</dbReference>
<evidence type="ECO:0000259" key="9">
    <source>
        <dbReference type="PROSITE" id="PS00497"/>
    </source>
</evidence>
<dbReference type="PANTHER" id="PTHR11474">
    <property type="entry name" value="TYROSINASE FAMILY MEMBER"/>
    <property type="match status" value="1"/>
</dbReference>
<keyword evidence="12" id="KW-1185">Reference proteome</keyword>
<gene>
    <name evidence="11" type="ORF">KC19_7G067800</name>
</gene>
<dbReference type="Gene3D" id="1.10.1280.10">
    <property type="entry name" value="Di-copper center containing domain from catechol oxidase"/>
    <property type="match status" value="1"/>
</dbReference>
<keyword evidence="6" id="KW-0186">Copper</keyword>
<evidence type="ECO:0000256" key="6">
    <source>
        <dbReference type="ARBA" id="ARBA00023008"/>
    </source>
</evidence>
<evidence type="ECO:0000313" key="12">
    <source>
        <dbReference type="Proteomes" id="UP000822688"/>
    </source>
</evidence>
<dbReference type="EMBL" id="CM026428">
    <property type="protein sequence ID" value="KAG0566491.1"/>
    <property type="molecule type" value="Genomic_DNA"/>
</dbReference>
<feature type="domain" description="Tyrosinase copper-binding" evidence="10">
    <location>
        <begin position="315"/>
        <end position="326"/>
    </location>
</feature>
<dbReference type="Pfam" id="PF12143">
    <property type="entry name" value="PPO1_KFDV"/>
    <property type="match status" value="1"/>
</dbReference>
<keyword evidence="8" id="KW-0812">Transmembrane</keyword>
<dbReference type="InterPro" id="IPR022740">
    <property type="entry name" value="Polyphenol_oxidase_C"/>
</dbReference>
<sequence length="558" mass="63252">MSRVMSEVSGHLGRGSPQNSVMNCFFWVLLVVSMTSLVFVAEATLPIPAPNIPEQCNSIQNCCMPSPYTGTAGIRLFEFEPNQPWRTRRPAHLLSQFELDRLERAYDLLRALPDSDPRSLLNQKNLHCLYCNNALYYPGQKYPLEIHNGWYFLPWHRMFLYWHERIIAKVLNDSTFALPFWAWDNQQDTNPPSNVIPPQYTNPNSSLYDPIRNNCSLVNPYVDFDTRGGICTNKTADYMRVQNDRLMYTQLVVGSPTPALFYGQPYYFGDFGGKGPGTFEDSPHGAVHAWVGDPYAQPPYEVLDDMGNFQRSAYDPVFYAHHSNVDRIWNLWLNIPGGVRTHPMSKAFNQSQFTFYDENANLVKMNVSHVLDSDLLRYKFEDFPAPWITNGVKAGKENTVALCNPISASAVNSLISKTPKHGSKDQINVTIPYTFKVGRPAKSRKGTEVLEFSGISIPNATANVDLKVYLFYPQALSNSTAWCPEYVGAWDFIPHIGQADYNPKRLWRVAVGPKLKQIGKDYVKSIVVTVVQTTAPPGQNITFDKARIFYDLSPRVTL</sequence>
<dbReference type="PROSITE" id="PS00497">
    <property type="entry name" value="TYROSINASE_1"/>
    <property type="match status" value="1"/>
</dbReference>
<proteinExistence type="inferred from homology"/>
<keyword evidence="5" id="KW-0560">Oxidoreductase</keyword>
<dbReference type="Proteomes" id="UP000822688">
    <property type="component" value="Chromosome 7"/>
</dbReference>
<evidence type="ECO:0000256" key="1">
    <source>
        <dbReference type="ARBA" id="ARBA00001973"/>
    </source>
</evidence>
<feature type="transmembrane region" description="Helical" evidence="8">
    <location>
        <begin position="21"/>
        <end position="41"/>
    </location>
</feature>
<dbReference type="EMBL" id="CM026428">
    <property type="protein sequence ID" value="KAG0566492.1"/>
    <property type="molecule type" value="Genomic_DNA"/>
</dbReference>
<dbReference type="PROSITE" id="PS00498">
    <property type="entry name" value="TYROSINASE_2"/>
    <property type="match status" value="1"/>
</dbReference>
<evidence type="ECO:0000256" key="3">
    <source>
        <dbReference type="ARBA" id="ARBA00022723"/>
    </source>
</evidence>
<name>A0A8T0H337_CERPU</name>
<dbReference type="PANTHER" id="PTHR11474:SF76">
    <property type="entry name" value="SHKT DOMAIN-CONTAINING PROTEIN"/>
    <property type="match status" value="1"/>
</dbReference>
<comment type="similarity">
    <text evidence="2">Belongs to the tyrosinase family.</text>
</comment>
<dbReference type="GO" id="GO:0004097">
    <property type="term" value="F:catechol oxidase activity"/>
    <property type="evidence" value="ECO:0007669"/>
    <property type="project" value="InterPro"/>
</dbReference>
<comment type="cofactor">
    <cofactor evidence="1">
        <name>Cu(2+)</name>
        <dbReference type="ChEBI" id="CHEBI:29036"/>
    </cofactor>
</comment>
<evidence type="ECO:0000256" key="2">
    <source>
        <dbReference type="ARBA" id="ARBA00009928"/>
    </source>
</evidence>
<reference evidence="11" key="1">
    <citation type="submission" date="2020-06" db="EMBL/GenBank/DDBJ databases">
        <title>WGS assembly of Ceratodon purpureus strain R40.</title>
        <authorList>
            <person name="Carey S.B."/>
            <person name="Jenkins J."/>
            <person name="Shu S."/>
            <person name="Lovell J.T."/>
            <person name="Sreedasyam A."/>
            <person name="Maumus F."/>
            <person name="Tiley G.P."/>
            <person name="Fernandez-Pozo N."/>
            <person name="Barry K."/>
            <person name="Chen C."/>
            <person name="Wang M."/>
            <person name="Lipzen A."/>
            <person name="Daum C."/>
            <person name="Saski C.A."/>
            <person name="Payton A.C."/>
            <person name="Mcbreen J.C."/>
            <person name="Conrad R.E."/>
            <person name="Kollar L.M."/>
            <person name="Olsson S."/>
            <person name="Huttunen S."/>
            <person name="Landis J.B."/>
            <person name="Wickett N.J."/>
            <person name="Johnson M.G."/>
            <person name="Rensing S.A."/>
            <person name="Grimwood J."/>
            <person name="Schmutz J."/>
            <person name="Mcdaniel S.F."/>
        </authorList>
    </citation>
    <scope>NUCLEOTIDE SEQUENCE</scope>
    <source>
        <strain evidence="11">R40</strain>
    </source>
</reference>
<dbReference type="InterPro" id="IPR050316">
    <property type="entry name" value="Tyrosinase/Hemocyanin"/>
</dbReference>
<evidence type="ECO:0000256" key="8">
    <source>
        <dbReference type="SAM" id="Phobius"/>
    </source>
</evidence>
<dbReference type="EMBL" id="CM026428">
    <property type="protein sequence ID" value="KAG0566489.1"/>
    <property type="molecule type" value="Genomic_DNA"/>
</dbReference>
<dbReference type="Pfam" id="PF12142">
    <property type="entry name" value="PPO1_DWL"/>
    <property type="match status" value="1"/>
</dbReference>
<dbReference type="SUPFAM" id="SSF48056">
    <property type="entry name" value="Di-copper centre-containing domain"/>
    <property type="match status" value="1"/>
</dbReference>
<keyword evidence="8" id="KW-0472">Membrane</keyword>
<keyword evidence="4" id="KW-0883">Thioether bond</keyword>
<dbReference type="Pfam" id="PF00264">
    <property type="entry name" value="Tyrosinase"/>
    <property type="match status" value="1"/>
</dbReference>
<evidence type="ECO:0000313" key="11">
    <source>
        <dbReference type="EMBL" id="KAG0566491.1"/>
    </source>
</evidence>
<evidence type="ECO:0000256" key="4">
    <source>
        <dbReference type="ARBA" id="ARBA00022784"/>
    </source>
</evidence>
<dbReference type="AlphaFoldDB" id="A0A8T0H337"/>
<keyword evidence="7" id="KW-1015">Disulfide bond</keyword>
<keyword evidence="8" id="KW-1133">Transmembrane helix</keyword>
<evidence type="ECO:0000256" key="5">
    <source>
        <dbReference type="ARBA" id="ARBA00023002"/>
    </source>
</evidence>
<evidence type="ECO:0000256" key="7">
    <source>
        <dbReference type="ARBA" id="ARBA00023157"/>
    </source>
</evidence>
<evidence type="ECO:0000259" key="10">
    <source>
        <dbReference type="PROSITE" id="PS00498"/>
    </source>
</evidence>
<dbReference type="InterPro" id="IPR002227">
    <property type="entry name" value="Tyrosinase_Cu-bd"/>
</dbReference>
<protein>
    <recommendedName>
        <fullName evidence="9 10">Tyrosinase copper-binding domain-containing protein</fullName>
    </recommendedName>
</protein>
<dbReference type="EMBL" id="CM026428">
    <property type="protein sequence ID" value="KAG0566490.1"/>
    <property type="molecule type" value="Genomic_DNA"/>
</dbReference>
<comment type="caution">
    <text evidence="11">The sequence shown here is derived from an EMBL/GenBank/DDBJ whole genome shotgun (WGS) entry which is preliminary data.</text>
</comment>
<dbReference type="InterPro" id="IPR022739">
    <property type="entry name" value="Polyphenol_oxidase_cen"/>
</dbReference>
<accession>A0A8T0H337</accession>
<dbReference type="PRINTS" id="PR00092">
    <property type="entry name" value="TYROSINASE"/>
</dbReference>
<dbReference type="InterPro" id="IPR008922">
    <property type="entry name" value="Di-copper_centre_dom_sf"/>
</dbReference>
<organism evidence="11 12">
    <name type="scientific">Ceratodon purpureus</name>
    <name type="common">Fire moss</name>
    <name type="synonym">Dicranum purpureum</name>
    <dbReference type="NCBI Taxonomy" id="3225"/>
    <lineage>
        <taxon>Eukaryota</taxon>
        <taxon>Viridiplantae</taxon>
        <taxon>Streptophyta</taxon>
        <taxon>Embryophyta</taxon>
        <taxon>Bryophyta</taxon>
        <taxon>Bryophytina</taxon>
        <taxon>Bryopsida</taxon>
        <taxon>Dicranidae</taxon>
        <taxon>Pseudoditrichales</taxon>
        <taxon>Ditrichaceae</taxon>
        <taxon>Ceratodon</taxon>
    </lineage>
</organism>
<keyword evidence="3" id="KW-0479">Metal-binding</keyword>
<feature type="domain" description="Tyrosinase copper-binding" evidence="9">
    <location>
        <begin position="147"/>
        <end position="164"/>
    </location>
</feature>